<protein>
    <recommendedName>
        <fullName evidence="9">Polysaccharide biosynthesis protein</fullName>
    </recommendedName>
</protein>
<feature type="transmembrane region" description="Helical" evidence="6">
    <location>
        <begin position="137"/>
        <end position="159"/>
    </location>
</feature>
<feature type="transmembrane region" description="Helical" evidence="6">
    <location>
        <begin position="357"/>
        <end position="374"/>
    </location>
</feature>
<evidence type="ECO:0008006" key="9">
    <source>
        <dbReference type="Google" id="ProtNLM"/>
    </source>
</evidence>
<keyword evidence="5 6" id="KW-0472">Membrane</keyword>
<evidence type="ECO:0000256" key="4">
    <source>
        <dbReference type="ARBA" id="ARBA00022989"/>
    </source>
</evidence>
<evidence type="ECO:0000313" key="7">
    <source>
        <dbReference type="EMBL" id="KGN83591.1"/>
    </source>
</evidence>
<dbReference type="Proteomes" id="UP000030146">
    <property type="component" value="Unassembled WGS sequence"/>
</dbReference>
<dbReference type="GO" id="GO:0015297">
    <property type="term" value="F:antiporter activity"/>
    <property type="evidence" value="ECO:0007669"/>
    <property type="project" value="InterPro"/>
</dbReference>
<comment type="caution">
    <text evidence="7">The sequence shown here is derived from an EMBL/GenBank/DDBJ whole genome shotgun (WGS) entry which is preliminary data.</text>
</comment>
<dbReference type="GO" id="GO:0005886">
    <property type="term" value="C:plasma membrane"/>
    <property type="evidence" value="ECO:0007669"/>
    <property type="project" value="UniProtKB-SubCell"/>
</dbReference>
<keyword evidence="3 6" id="KW-0812">Transmembrane</keyword>
<keyword evidence="2" id="KW-1003">Cell membrane</keyword>
<evidence type="ECO:0000256" key="1">
    <source>
        <dbReference type="ARBA" id="ARBA00004651"/>
    </source>
</evidence>
<comment type="subcellular location">
    <subcellularLocation>
        <location evidence="1">Cell membrane</location>
        <topology evidence="1">Multi-pass membrane protein</topology>
    </subcellularLocation>
</comment>
<gene>
    <name evidence="7" type="ORF">HR15_12050</name>
</gene>
<dbReference type="InterPro" id="IPR050833">
    <property type="entry name" value="Poly_Biosynth_Transport"/>
</dbReference>
<keyword evidence="4 6" id="KW-1133">Transmembrane helix</keyword>
<evidence type="ECO:0000256" key="5">
    <source>
        <dbReference type="ARBA" id="ARBA00023136"/>
    </source>
</evidence>
<dbReference type="PANTHER" id="PTHR30250:SF26">
    <property type="entry name" value="PSMA PROTEIN"/>
    <property type="match status" value="1"/>
</dbReference>
<feature type="transmembrane region" description="Helical" evidence="6">
    <location>
        <begin position="64"/>
        <end position="86"/>
    </location>
</feature>
<dbReference type="Pfam" id="PF01554">
    <property type="entry name" value="MatE"/>
    <property type="match status" value="1"/>
</dbReference>
<proteinExistence type="predicted"/>
<sequence length="489" mass="55312">MVLISFYTSRVVLDVLGAEDFGIYGLVYSIVALLSFFNTTLSNSIQRFLSVSLGNSDINVAQKIVSQSFVSVIVVSILILILGSIFGEYVLSRYLNIPEKRLGAAITIYYIGLFSILITFVQIVFSAILIARENMKFYAYIGLLDIVLKLLLVWGIQAIPRDHLVVYGVFMALSSCIVLIIQAVYCFKKYPEAKLLFLWDSKLFGDMMRFIGVNFYGTLAVAGFNQGIDIILNLYFGPILNASKGIATQIKGAVTRFSDGIISVTSPRVIRSYAQGDRSYMLSLMMRSSKFSFFVLFALSLPLLFQTEYVVSVWLKSVPEYTILFARLILVGSLFDSLFPPLWNIAVATGKIRNIQIYGRSFSLLSLGIIALLMKFYPFPWLPLTMAIVTNIAYWLYNLVDIHRQVGLEYRVYIRFVLIPIFSVVVPSLVIAYILTTYSAFEGLGQVLFSFILMEIFCFVFIWLGGSTLEEREMVKRFFRNKINGRSDN</sequence>
<evidence type="ECO:0000256" key="2">
    <source>
        <dbReference type="ARBA" id="ARBA00022475"/>
    </source>
</evidence>
<evidence type="ECO:0000256" key="3">
    <source>
        <dbReference type="ARBA" id="ARBA00022692"/>
    </source>
</evidence>
<accession>A0A0A2EXH2</accession>
<evidence type="ECO:0000256" key="6">
    <source>
        <dbReference type="SAM" id="Phobius"/>
    </source>
</evidence>
<dbReference type="EMBL" id="JRAK01000163">
    <property type="protein sequence ID" value="KGN83591.1"/>
    <property type="molecule type" value="Genomic_DNA"/>
</dbReference>
<dbReference type="CDD" id="cd12082">
    <property type="entry name" value="MATE_like"/>
    <property type="match status" value="1"/>
</dbReference>
<dbReference type="InterPro" id="IPR002528">
    <property type="entry name" value="MATE_fam"/>
</dbReference>
<reference evidence="7 8" key="1">
    <citation type="submission" date="2014-08" db="EMBL/GenBank/DDBJ databases">
        <title>Porphyromonas gulae strain:COT-052_OH3439 Genome sequencing.</title>
        <authorList>
            <person name="Wallis C."/>
            <person name="Deusch O."/>
            <person name="O'Flynn C."/>
            <person name="Davis I."/>
            <person name="Jospin G."/>
            <person name="Darling A.E."/>
            <person name="Coil D.A."/>
            <person name="Alexiev A."/>
            <person name="Horsfall A."/>
            <person name="Kirkwood N."/>
            <person name="Harris S."/>
            <person name="Eisen J.A."/>
        </authorList>
    </citation>
    <scope>NUCLEOTIDE SEQUENCE [LARGE SCALE GENOMIC DNA]</scope>
    <source>
        <strain evidence="8">COT-052 OH3439</strain>
    </source>
</reference>
<feature type="transmembrane region" description="Helical" evidence="6">
    <location>
        <begin position="447"/>
        <end position="469"/>
    </location>
</feature>
<name>A0A0A2EXH2_9PORP</name>
<dbReference type="AlphaFoldDB" id="A0A0A2EXH2"/>
<organism evidence="7 8">
    <name type="scientific">Porphyromonas gulae</name>
    <dbReference type="NCBI Taxonomy" id="111105"/>
    <lineage>
        <taxon>Bacteria</taxon>
        <taxon>Pseudomonadati</taxon>
        <taxon>Bacteroidota</taxon>
        <taxon>Bacteroidia</taxon>
        <taxon>Bacteroidales</taxon>
        <taxon>Porphyromonadaceae</taxon>
        <taxon>Porphyromonas</taxon>
    </lineage>
</organism>
<feature type="transmembrane region" description="Helical" evidence="6">
    <location>
        <begin position="412"/>
        <end position="435"/>
    </location>
</feature>
<feature type="transmembrane region" description="Helical" evidence="6">
    <location>
        <begin position="380"/>
        <end position="400"/>
    </location>
</feature>
<feature type="transmembrane region" description="Helical" evidence="6">
    <location>
        <begin position="321"/>
        <end position="345"/>
    </location>
</feature>
<keyword evidence="8" id="KW-1185">Reference proteome</keyword>
<feature type="transmembrane region" description="Helical" evidence="6">
    <location>
        <begin position="291"/>
        <end position="315"/>
    </location>
</feature>
<dbReference type="PANTHER" id="PTHR30250">
    <property type="entry name" value="PST FAMILY PREDICTED COLANIC ACID TRANSPORTER"/>
    <property type="match status" value="1"/>
</dbReference>
<evidence type="ECO:0000313" key="8">
    <source>
        <dbReference type="Proteomes" id="UP000030146"/>
    </source>
</evidence>
<feature type="transmembrane region" description="Helical" evidence="6">
    <location>
        <begin position="106"/>
        <end position="130"/>
    </location>
</feature>
<feature type="transmembrane region" description="Helical" evidence="6">
    <location>
        <begin position="165"/>
        <end position="187"/>
    </location>
</feature>
<feature type="transmembrane region" description="Helical" evidence="6">
    <location>
        <begin position="21"/>
        <end position="43"/>
    </location>
</feature>
<dbReference type="GO" id="GO:0042910">
    <property type="term" value="F:xenobiotic transmembrane transporter activity"/>
    <property type="evidence" value="ECO:0007669"/>
    <property type="project" value="InterPro"/>
</dbReference>